<evidence type="ECO:0008006" key="4">
    <source>
        <dbReference type="Google" id="ProtNLM"/>
    </source>
</evidence>
<name>A0A1G6MRC4_9MICO</name>
<evidence type="ECO:0000313" key="3">
    <source>
        <dbReference type="Proteomes" id="UP000199039"/>
    </source>
</evidence>
<protein>
    <recommendedName>
        <fullName evidence="4">DUF1772 domain-containing protein</fullName>
    </recommendedName>
</protein>
<dbReference type="STRING" id="1814289.SAMN05216410_1946"/>
<gene>
    <name evidence="2" type="ORF">SAMN05216410_1946</name>
</gene>
<feature type="transmembrane region" description="Helical" evidence="1">
    <location>
        <begin position="63"/>
        <end position="85"/>
    </location>
</feature>
<organism evidence="2 3">
    <name type="scientific">Sanguibacter gelidistatuariae</name>
    <dbReference type="NCBI Taxonomy" id="1814289"/>
    <lineage>
        <taxon>Bacteria</taxon>
        <taxon>Bacillati</taxon>
        <taxon>Actinomycetota</taxon>
        <taxon>Actinomycetes</taxon>
        <taxon>Micrococcales</taxon>
        <taxon>Sanguibacteraceae</taxon>
        <taxon>Sanguibacter</taxon>
    </lineage>
</organism>
<evidence type="ECO:0000256" key="1">
    <source>
        <dbReference type="SAM" id="Phobius"/>
    </source>
</evidence>
<dbReference type="OrthoDB" id="3395380at2"/>
<feature type="transmembrane region" description="Helical" evidence="1">
    <location>
        <begin position="134"/>
        <end position="160"/>
    </location>
</feature>
<keyword evidence="1" id="KW-0812">Transmembrane</keyword>
<dbReference type="AlphaFoldDB" id="A0A1G6MRC4"/>
<keyword evidence="3" id="KW-1185">Reference proteome</keyword>
<proteinExistence type="predicted"/>
<dbReference type="Proteomes" id="UP000199039">
    <property type="component" value="Unassembled WGS sequence"/>
</dbReference>
<dbReference type="Pfam" id="PF08592">
    <property type="entry name" value="Anthrone_oxy"/>
    <property type="match status" value="1"/>
</dbReference>
<sequence>MTAIASTRAIHVEASTQALRVAIRVAALAGGLLAGALVAVLLADITLRGDPAGYIAFHQATTVLYTATLPALGAVMAIAIVTSIAQHGPSRLLVPALICGALGMLITVLVHFPLNATIMAWPVGVVPTDFTSVATQWLVAHLARTLLTITSFVLVLTALARVEHASAE</sequence>
<evidence type="ECO:0000313" key="2">
    <source>
        <dbReference type="EMBL" id="SDC58001.1"/>
    </source>
</evidence>
<keyword evidence="1" id="KW-1133">Transmembrane helix</keyword>
<dbReference type="InterPro" id="IPR013901">
    <property type="entry name" value="Anthrone_oxy"/>
</dbReference>
<feature type="transmembrane region" description="Helical" evidence="1">
    <location>
        <begin position="21"/>
        <end position="43"/>
    </location>
</feature>
<accession>A0A1G6MRC4</accession>
<dbReference type="EMBL" id="FMYH01000003">
    <property type="protein sequence ID" value="SDC58001.1"/>
    <property type="molecule type" value="Genomic_DNA"/>
</dbReference>
<reference evidence="2 3" key="1">
    <citation type="submission" date="2016-09" db="EMBL/GenBank/DDBJ databases">
        <authorList>
            <person name="Capua I."/>
            <person name="De Benedictis P."/>
            <person name="Joannis T."/>
            <person name="Lombin L.H."/>
            <person name="Cattoli G."/>
        </authorList>
    </citation>
    <scope>NUCLEOTIDE SEQUENCE [LARGE SCALE GENOMIC DNA]</scope>
    <source>
        <strain evidence="2 3">ISLP-3</strain>
    </source>
</reference>
<feature type="transmembrane region" description="Helical" evidence="1">
    <location>
        <begin position="92"/>
        <end position="114"/>
    </location>
</feature>
<keyword evidence="1" id="KW-0472">Membrane</keyword>
<dbReference type="RefSeq" id="WP_093182801.1">
    <property type="nucleotide sequence ID" value="NZ_FMYH01000003.1"/>
</dbReference>